<dbReference type="InterPro" id="IPR001138">
    <property type="entry name" value="Zn2Cys6_DnaBD"/>
</dbReference>
<dbReference type="GeneID" id="30997812"/>
<organism evidence="6 7">
    <name type="scientific">Hyphopichia burtonii NRRL Y-1933</name>
    <dbReference type="NCBI Taxonomy" id="984485"/>
    <lineage>
        <taxon>Eukaryota</taxon>
        <taxon>Fungi</taxon>
        <taxon>Dikarya</taxon>
        <taxon>Ascomycota</taxon>
        <taxon>Saccharomycotina</taxon>
        <taxon>Pichiomycetes</taxon>
        <taxon>Debaryomycetaceae</taxon>
        <taxon>Hyphopichia</taxon>
    </lineage>
</organism>
<feature type="region of interest" description="Disordered" evidence="3">
    <location>
        <begin position="57"/>
        <end position="89"/>
    </location>
</feature>
<feature type="compositionally biased region" description="Basic and acidic residues" evidence="3">
    <location>
        <begin position="132"/>
        <end position="150"/>
    </location>
</feature>
<feature type="domain" description="Zn(2)-C6 fungal-type" evidence="5">
    <location>
        <begin position="8"/>
        <end position="37"/>
    </location>
</feature>
<sequence length="887" mass="102775">MSEVLPISCISCRRRKIKCNKLKPCNQCQKRRIVCQFPSTFRNIKIDENELEANELSINEDRNRSKSSSSVSNNSGSSSSNQSPNNPTDITKLNEEIELLRNEKLTILQDNFKLNQKNHQLLTQISKFDRSTNLEHSKPSDSKNASHDHFPISGETSEMGEKYYGPQSSNFMIETLKKKLTNNESLRKVKYLKPNDLINFGDSSSETKYSSDIDKSNDHDQDDDSNLTHDSISGNLIERSLLKKPLPFLLKIDPELSSDSDTSFDLLKLNFRIIYKMVELFFINTTYYKSFISKETVFNFLNNYESIKDKEWENDDDLLLLYMILLLSIQRLTPKEFIDMNLMSSSNDSIKKFKKFKNHLLNNILYHNFEKLRHNLINESIITIQAYILCTEWYFIDQRYEESWSMLFHTCSIAYSIGLHVMGKFRTTTDNNDIARFKVWFALKNISGQICSVLGRPNPISIQVNSIVLKSSSESNLSKIDLNAHKTQVLLKIGLSECLRLSNMMLIENFMINFTMNDLLNLDSKFEKETNLLEWFLSDKYTDDDLIDSHNNDDLSKIDGDSSGGDQLSYDEGNYLPLRIDRVNLIIDLITLYINRAKLFEPFINQFQEASDAALITKSLLYSIMKFLDYIIEFIQQFLDNFADKYLAYEYQIMSEIKFGKLFRIYYPFLNSFIYQGIIVIFTFLNYKSNDFVYFSVHSNESSTTSSDSNIDEPKNASNSNTATVGPSSNPTIDYNSFLQKLENKLNALLQFDLRISRLLNQSVRLWSTNIVYLINKNIQAINLIYEKQKIEKQKLDDDLNDLKNQIDPPISSASNNVQHDLDNLLGFNMRDPFWLTNPDNLPYYLSSPSDDGDSMPNKKPKTHSDDTTKQQDQQSNKHLTFHPQPL</sequence>
<dbReference type="GO" id="GO:0008270">
    <property type="term" value="F:zinc ion binding"/>
    <property type="evidence" value="ECO:0007669"/>
    <property type="project" value="InterPro"/>
</dbReference>
<feature type="non-terminal residue" evidence="6">
    <location>
        <position position="887"/>
    </location>
</feature>
<dbReference type="Proteomes" id="UP000095085">
    <property type="component" value="Unassembled WGS sequence"/>
</dbReference>
<feature type="region of interest" description="Disordered" evidence="3">
    <location>
        <begin position="206"/>
        <end position="231"/>
    </location>
</feature>
<dbReference type="PROSITE" id="PS00463">
    <property type="entry name" value="ZN2_CY6_FUNGAL_1"/>
    <property type="match status" value="1"/>
</dbReference>
<evidence type="ECO:0000256" key="1">
    <source>
        <dbReference type="ARBA" id="ARBA00004123"/>
    </source>
</evidence>
<dbReference type="InterPro" id="IPR050613">
    <property type="entry name" value="Sec_Metabolite_Reg"/>
</dbReference>
<feature type="compositionally biased region" description="Polar residues" evidence="3">
    <location>
        <begin position="716"/>
        <end position="728"/>
    </location>
</feature>
<feature type="transmembrane region" description="Helical" evidence="4">
    <location>
        <begin position="665"/>
        <end position="685"/>
    </location>
</feature>
<gene>
    <name evidence="6" type="ORF">HYPBUDRAFT_240618</name>
</gene>
<dbReference type="OrthoDB" id="435881at2759"/>
<feature type="region of interest" description="Disordered" evidence="3">
    <location>
        <begin position="702"/>
        <end position="728"/>
    </location>
</feature>
<evidence type="ECO:0000256" key="4">
    <source>
        <dbReference type="SAM" id="Phobius"/>
    </source>
</evidence>
<dbReference type="Pfam" id="PF00172">
    <property type="entry name" value="Zn_clus"/>
    <property type="match status" value="1"/>
</dbReference>
<reference evidence="7" key="1">
    <citation type="submission" date="2016-05" db="EMBL/GenBank/DDBJ databases">
        <title>Comparative genomics of biotechnologically important yeasts.</title>
        <authorList>
            <consortium name="DOE Joint Genome Institute"/>
            <person name="Riley R."/>
            <person name="Haridas S."/>
            <person name="Wolfe K.H."/>
            <person name="Lopes M.R."/>
            <person name="Hittinger C.T."/>
            <person name="Goker M."/>
            <person name="Salamov A."/>
            <person name="Wisecaver J."/>
            <person name="Long T.M."/>
            <person name="Aerts A.L."/>
            <person name="Barry K."/>
            <person name="Choi C."/>
            <person name="Clum A."/>
            <person name="Coughlan A.Y."/>
            <person name="Deshpande S."/>
            <person name="Douglass A.P."/>
            <person name="Hanson S.J."/>
            <person name="Klenk H.-P."/>
            <person name="Labutti K."/>
            <person name="Lapidus A."/>
            <person name="Lindquist E."/>
            <person name="Lipzen A."/>
            <person name="Meier-Kolthoff J.P."/>
            <person name="Ohm R.A."/>
            <person name="Otillar R.P."/>
            <person name="Pangilinan J."/>
            <person name="Peng Y."/>
            <person name="Rokas A."/>
            <person name="Rosa C.A."/>
            <person name="Scheuner C."/>
            <person name="Sibirny A.A."/>
            <person name="Slot J.C."/>
            <person name="Stielow J.B."/>
            <person name="Sun H."/>
            <person name="Kurtzman C.P."/>
            <person name="Blackwell M."/>
            <person name="Grigoriev I.V."/>
            <person name="Jeffries T.W."/>
        </authorList>
    </citation>
    <scope>NUCLEOTIDE SEQUENCE [LARGE SCALE GENOMIC DNA]</scope>
    <source>
        <strain evidence="7">NRRL Y-1933</strain>
    </source>
</reference>
<dbReference type="STRING" id="984485.A0A1E4RI90"/>
<dbReference type="AlphaFoldDB" id="A0A1E4RI90"/>
<feature type="compositionally biased region" description="Basic and acidic residues" evidence="3">
    <location>
        <begin position="209"/>
        <end position="219"/>
    </location>
</feature>
<keyword evidence="4" id="KW-1133">Transmembrane helix</keyword>
<keyword evidence="4" id="KW-0472">Membrane</keyword>
<comment type="subcellular location">
    <subcellularLocation>
        <location evidence="1">Nucleus</location>
    </subcellularLocation>
</comment>
<dbReference type="RefSeq" id="XP_020075882.1">
    <property type="nucleotide sequence ID" value="XM_020223263.1"/>
</dbReference>
<dbReference type="PANTHER" id="PTHR31001">
    <property type="entry name" value="UNCHARACTERIZED TRANSCRIPTIONAL REGULATORY PROTEIN"/>
    <property type="match status" value="1"/>
</dbReference>
<feature type="compositionally biased region" description="Low complexity" evidence="3">
    <location>
        <begin position="66"/>
        <end position="86"/>
    </location>
</feature>
<evidence type="ECO:0000259" key="5">
    <source>
        <dbReference type="PROSITE" id="PS50048"/>
    </source>
</evidence>
<evidence type="ECO:0000256" key="3">
    <source>
        <dbReference type="SAM" id="MobiDB-lite"/>
    </source>
</evidence>
<dbReference type="PANTHER" id="PTHR31001:SF88">
    <property type="entry name" value="TRANSCRIPTION FACTOR PDR3"/>
    <property type="match status" value="1"/>
</dbReference>
<keyword evidence="2" id="KW-0539">Nucleus</keyword>
<name>A0A1E4RI90_9ASCO</name>
<dbReference type="Gene3D" id="4.10.240.10">
    <property type="entry name" value="Zn(2)-C6 fungal-type DNA-binding domain"/>
    <property type="match status" value="1"/>
</dbReference>
<evidence type="ECO:0000313" key="7">
    <source>
        <dbReference type="Proteomes" id="UP000095085"/>
    </source>
</evidence>
<dbReference type="CDD" id="cd12148">
    <property type="entry name" value="fungal_TF_MHR"/>
    <property type="match status" value="1"/>
</dbReference>
<evidence type="ECO:0000256" key="2">
    <source>
        <dbReference type="ARBA" id="ARBA00023242"/>
    </source>
</evidence>
<protein>
    <recommendedName>
        <fullName evidence="5">Zn(2)-C6 fungal-type domain-containing protein</fullName>
    </recommendedName>
</protein>
<dbReference type="CDD" id="cd00067">
    <property type="entry name" value="GAL4"/>
    <property type="match status" value="1"/>
</dbReference>
<dbReference type="InterPro" id="IPR036864">
    <property type="entry name" value="Zn2-C6_fun-type_DNA-bd_sf"/>
</dbReference>
<keyword evidence="7" id="KW-1185">Reference proteome</keyword>
<accession>A0A1E4RI90</accession>
<dbReference type="GO" id="GO:0000981">
    <property type="term" value="F:DNA-binding transcription factor activity, RNA polymerase II-specific"/>
    <property type="evidence" value="ECO:0007669"/>
    <property type="project" value="InterPro"/>
</dbReference>
<evidence type="ECO:0000313" key="6">
    <source>
        <dbReference type="EMBL" id="ODV66815.1"/>
    </source>
</evidence>
<proteinExistence type="predicted"/>
<feature type="region of interest" description="Disordered" evidence="3">
    <location>
        <begin position="132"/>
        <end position="163"/>
    </location>
</feature>
<keyword evidence="4" id="KW-0812">Transmembrane</keyword>
<feature type="region of interest" description="Disordered" evidence="3">
    <location>
        <begin position="846"/>
        <end position="887"/>
    </location>
</feature>
<dbReference type="PROSITE" id="PS50048">
    <property type="entry name" value="ZN2_CY6_FUNGAL_2"/>
    <property type="match status" value="1"/>
</dbReference>
<dbReference type="SMART" id="SM00066">
    <property type="entry name" value="GAL4"/>
    <property type="match status" value="1"/>
</dbReference>
<dbReference type="GO" id="GO:0005634">
    <property type="term" value="C:nucleus"/>
    <property type="evidence" value="ECO:0007669"/>
    <property type="project" value="UniProtKB-SubCell"/>
</dbReference>
<dbReference type="EMBL" id="KV454541">
    <property type="protein sequence ID" value="ODV66815.1"/>
    <property type="molecule type" value="Genomic_DNA"/>
</dbReference>
<dbReference type="SUPFAM" id="SSF57701">
    <property type="entry name" value="Zn2/Cys6 DNA-binding domain"/>
    <property type="match status" value="1"/>
</dbReference>